<dbReference type="GO" id="GO:0008270">
    <property type="term" value="F:zinc ion binding"/>
    <property type="evidence" value="ECO:0007669"/>
    <property type="project" value="InterPro"/>
</dbReference>
<evidence type="ECO:0000256" key="1">
    <source>
        <dbReference type="ARBA" id="ARBA00022723"/>
    </source>
</evidence>
<evidence type="ECO:0000256" key="2">
    <source>
        <dbReference type="ARBA" id="ARBA00023015"/>
    </source>
</evidence>
<feature type="signal peptide" evidence="7">
    <location>
        <begin position="1"/>
        <end position="16"/>
    </location>
</feature>
<dbReference type="EMBL" id="JAADYS010001315">
    <property type="protein sequence ID" value="KAF4463736.1"/>
    <property type="molecule type" value="Genomic_DNA"/>
</dbReference>
<evidence type="ECO:0000256" key="6">
    <source>
        <dbReference type="SAM" id="MobiDB-lite"/>
    </source>
</evidence>
<evidence type="ECO:0000256" key="7">
    <source>
        <dbReference type="SAM" id="SignalP"/>
    </source>
</evidence>
<dbReference type="GO" id="GO:0006351">
    <property type="term" value="P:DNA-templated transcription"/>
    <property type="evidence" value="ECO:0007669"/>
    <property type="project" value="InterPro"/>
</dbReference>
<dbReference type="Gene3D" id="3.40.390.10">
    <property type="entry name" value="Collagenase (Catalytic Domain)"/>
    <property type="match status" value="1"/>
</dbReference>
<evidence type="ECO:0000256" key="3">
    <source>
        <dbReference type="ARBA" id="ARBA00023125"/>
    </source>
</evidence>
<dbReference type="Proteomes" id="UP000554235">
    <property type="component" value="Unassembled WGS sequence"/>
</dbReference>
<feature type="chain" id="PRO_5034586714" description="Xylanolytic transcriptional activator regulatory domain-containing protein" evidence="7">
    <location>
        <begin position="17"/>
        <end position="964"/>
    </location>
</feature>
<dbReference type="InterPro" id="IPR024079">
    <property type="entry name" value="MetalloPept_cat_dom_sf"/>
</dbReference>
<evidence type="ECO:0000256" key="4">
    <source>
        <dbReference type="ARBA" id="ARBA00023163"/>
    </source>
</evidence>
<reference evidence="9 10" key="1">
    <citation type="submission" date="2020-01" db="EMBL/GenBank/DDBJ databases">
        <title>Identification and distribution of gene clusters putatively required for synthesis of sphingolipid metabolism inhibitors in phylogenetically diverse species of the filamentous fungus Fusarium.</title>
        <authorList>
            <person name="Kim H.-S."/>
            <person name="Busman M."/>
            <person name="Brown D.W."/>
            <person name="Divon H."/>
            <person name="Uhlig S."/>
            <person name="Proctor R.H."/>
        </authorList>
    </citation>
    <scope>NUCLEOTIDE SEQUENCE [LARGE SCALE GENOMIC DNA]</scope>
    <source>
        <strain evidence="9 10">NRRL 20459</strain>
    </source>
</reference>
<evidence type="ECO:0000256" key="5">
    <source>
        <dbReference type="ARBA" id="ARBA00023242"/>
    </source>
</evidence>
<proteinExistence type="predicted"/>
<dbReference type="AlphaFoldDB" id="A0A8H4L7S7"/>
<feature type="region of interest" description="Disordered" evidence="6">
    <location>
        <begin position="450"/>
        <end position="478"/>
    </location>
</feature>
<dbReference type="SMART" id="SM00906">
    <property type="entry name" value="Fungal_trans"/>
    <property type="match status" value="1"/>
</dbReference>
<name>A0A8H4L7S7_9HYPO</name>
<feature type="domain" description="Xylanolytic transcriptional activator regulatory" evidence="8">
    <location>
        <begin position="659"/>
        <end position="732"/>
    </location>
</feature>
<sequence length="964" mass="108197">MKFLLLIALLTGLGSAADLNAYDDAELMAVKAQDDLEALNDARPEYPAGRTNKISNWDRVARAVTNMFGFVPNKGGHDPNEEHYSNVMYVFDRMVTTLQQGKMVPENGYGGLKPLLLCDQDKFEWVGRDDNDPNDPAQRPLHESKSGDIQDQHAGAWVYKNRYLAATNRANNVGLCSDDKWALTLTRFDLIAFCPRSWQNDAAQTRSAVDAKDSVNAGDDLDTFGHTSLSRVFVHELAHWFGGDNTGGPDNRNIPDQQMVGGRGDFVWLDPATNRRTNNANLPNLRRLVTYDYLWTSNLARTHSGPNAGNTGPSKATFTAESYAIFAMMAYMDNFDWADDGKAKDLTQMIPKDGFETVEMKPRPLLDLLLCPVRAEGGVVPNGFVTEGSEVGEKASLGVAPRDESIPDQGPLGCISTWIPCQYTIVPRKRGPKVARQTQRVMEVASPGDIRHDLTGQDYNQGQPSTPTTADLHSAYSPQEWPSPRVLHMISPESEASNQAQPLGLSPQLVWETLLGTINSALPSASMIELVDSCIDLYMQYTFPTCPIVHEQSLRELNRELFSPHSSPLVFSTGDEHQRVSRMRGFTSLTSTCAAVCGTIPSTLLPCRHLVVHPFLRASRDMLHIYQDYDLEHPNSTSLVVRMFHSSALQHTTGKTGAAWSIFSQAALLAQRMRLYDEQAVRRSDPVETQLLRFRFWHLYVSDQAAALMRNRVFVLQETLFDGDLNLDPYGEGGPGLLDTTDKKCQEPFEDRVFSGYQLMRRLWSSVAGLMSSMHNYARCEAIYEADTKTREKLRLTQQFLECTSTIDDLPPWLESPSSFNFSEDRNVLAFQRTCFLVQRSAIMLGLHCFRLVLLQQAIEYKLSDIMGLHDQDLTLAMKKTEIIHEFLTEMSRTPFLCLQAQGEPMVFQVERFRRVGSALLEIIQNINNETIKMRSRSYLTQLLDTLSRLDSKASDELNSGQLI</sequence>
<dbReference type="PANTHER" id="PTHR31668:SF26">
    <property type="entry name" value="GLUCOSE TRANSPORT TRANSCRIPTION REGULATOR RGT1-RELATED"/>
    <property type="match status" value="1"/>
</dbReference>
<dbReference type="InterPro" id="IPR007219">
    <property type="entry name" value="XnlR_reg_dom"/>
</dbReference>
<dbReference type="OrthoDB" id="2283488at2759"/>
<feature type="region of interest" description="Disordered" evidence="6">
    <location>
        <begin position="127"/>
        <end position="149"/>
    </location>
</feature>
<dbReference type="GO" id="GO:0003677">
    <property type="term" value="F:DNA binding"/>
    <property type="evidence" value="ECO:0007669"/>
    <property type="project" value="UniProtKB-KW"/>
</dbReference>
<evidence type="ECO:0000313" key="10">
    <source>
        <dbReference type="Proteomes" id="UP000554235"/>
    </source>
</evidence>
<dbReference type="GO" id="GO:0008237">
    <property type="term" value="F:metallopeptidase activity"/>
    <property type="evidence" value="ECO:0007669"/>
    <property type="project" value="InterPro"/>
</dbReference>
<keyword evidence="3" id="KW-0238">DNA-binding</keyword>
<dbReference type="InterPro" id="IPR050797">
    <property type="entry name" value="Carb_Metab_Trans_Reg"/>
</dbReference>
<organism evidence="9 10">
    <name type="scientific">Fusarium albosuccineum</name>
    <dbReference type="NCBI Taxonomy" id="1237068"/>
    <lineage>
        <taxon>Eukaryota</taxon>
        <taxon>Fungi</taxon>
        <taxon>Dikarya</taxon>
        <taxon>Ascomycota</taxon>
        <taxon>Pezizomycotina</taxon>
        <taxon>Sordariomycetes</taxon>
        <taxon>Hypocreomycetidae</taxon>
        <taxon>Hypocreales</taxon>
        <taxon>Nectriaceae</taxon>
        <taxon>Fusarium</taxon>
        <taxon>Fusarium decemcellulare species complex</taxon>
    </lineage>
</organism>
<keyword evidence="7" id="KW-0732">Signal</keyword>
<evidence type="ECO:0000259" key="8">
    <source>
        <dbReference type="SMART" id="SM00906"/>
    </source>
</evidence>
<accession>A0A8H4L7S7</accession>
<evidence type="ECO:0000313" key="9">
    <source>
        <dbReference type="EMBL" id="KAF4463736.1"/>
    </source>
</evidence>
<comment type="caution">
    <text evidence="9">The sequence shown here is derived from an EMBL/GenBank/DDBJ whole genome shotgun (WGS) entry which is preliminary data.</text>
</comment>
<gene>
    <name evidence="9" type="ORF">FALBO_9451</name>
</gene>
<dbReference type="CDD" id="cd12148">
    <property type="entry name" value="fungal_TF_MHR"/>
    <property type="match status" value="1"/>
</dbReference>
<feature type="compositionally biased region" description="Polar residues" evidence="6">
    <location>
        <begin position="457"/>
        <end position="471"/>
    </location>
</feature>
<keyword evidence="5" id="KW-0539">Nucleus</keyword>
<keyword evidence="4" id="KW-0804">Transcription</keyword>
<keyword evidence="1" id="KW-0479">Metal-binding</keyword>
<dbReference type="PANTHER" id="PTHR31668">
    <property type="entry name" value="GLUCOSE TRANSPORT TRANSCRIPTION REGULATOR RGT1-RELATED-RELATED"/>
    <property type="match status" value="1"/>
</dbReference>
<keyword evidence="10" id="KW-1185">Reference proteome</keyword>
<keyword evidence="2" id="KW-0805">Transcription regulation</keyword>
<protein>
    <recommendedName>
        <fullName evidence="8">Xylanolytic transcriptional activator regulatory domain-containing protein</fullName>
    </recommendedName>
</protein>
<feature type="compositionally biased region" description="Basic and acidic residues" evidence="6">
    <location>
        <begin position="140"/>
        <end position="149"/>
    </location>
</feature>